<dbReference type="PROSITE" id="PS51194">
    <property type="entry name" value="HELICASE_CTER"/>
    <property type="match status" value="1"/>
</dbReference>
<dbReference type="PANTHER" id="PTHR47396">
    <property type="entry name" value="TYPE I RESTRICTION ENZYME ECOKI R PROTEIN"/>
    <property type="match status" value="1"/>
</dbReference>
<dbReference type="Pfam" id="PF04851">
    <property type="entry name" value="ResIII"/>
    <property type="match status" value="1"/>
</dbReference>
<dbReference type="SMART" id="SM00490">
    <property type="entry name" value="HELICc"/>
    <property type="match status" value="1"/>
</dbReference>
<dbReference type="GO" id="GO:0005829">
    <property type="term" value="C:cytosol"/>
    <property type="evidence" value="ECO:0007669"/>
    <property type="project" value="TreeGrafter"/>
</dbReference>
<feature type="domain" description="Helicase C-terminal" evidence="2">
    <location>
        <begin position="262"/>
        <end position="412"/>
    </location>
</feature>
<dbReference type="AlphaFoldDB" id="A0A417ZJQ9"/>
<dbReference type="InterPro" id="IPR006935">
    <property type="entry name" value="Helicase/UvrB_N"/>
</dbReference>
<accession>A0A417ZJQ9</accession>
<dbReference type="GO" id="GO:0003677">
    <property type="term" value="F:DNA binding"/>
    <property type="evidence" value="ECO:0007669"/>
    <property type="project" value="InterPro"/>
</dbReference>
<dbReference type="GO" id="GO:0005524">
    <property type="term" value="F:ATP binding"/>
    <property type="evidence" value="ECO:0007669"/>
    <property type="project" value="InterPro"/>
</dbReference>
<organism evidence="3 4">
    <name type="scientific">Bombilactobacillus bombi</name>
    <dbReference type="NCBI Taxonomy" id="1303590"/>
    <lineage>
        <taxon>Bacteria</taxon>
        <taxon>Bacillati</taxon>
        <taxon>Bacillota</taxon>
        <taxon>Bacilli</taxon>
        <taxon>Lactobacillales</taxon>
        <taxon>Lactobacillaceae</taxon>
        <taxon>Bombilactobacillus</taxon>
    </lineage>
</organism>
<evidence type="ECO:0000259" key="1">
    <source>
        <dbReference type="PROSITE" id="PS51192"/>
    </source>
</evidence>
<dbReference type="InterPro" id="IPR001650">
    <property type="entry name" value="Helicase_C-like"/>
</dbReference>
<feature type="domain" description="Helicase ATP-binding" evidence="1">
    <location>
        <begin position="12"/>
        <end position="182"/>
    </location>
</feature>
<evidence type="ECO:0000259" key="2">
    <source>
        <dbReference type="PROSITE" id="PS51194"/>
    </source>
</evidence>
<dbReference type="SUPFAM" id="SSF52540">
    <property type="entry name" value="P-loop containing nucleoside triphosphate hydrolases"/>
    <property type="match status" value="1"/>
</dbReference>
<evidence type="ECO:0008006" key="5">
    <source>
        <dbReference type="Google" id="ProtNLM"/>
    </source>
</evidence>
<dbReference type="OrthoDB" id="9802848at2"/>
<dbReference type="RefSeq" id="WP_118900020.1">
    <property type="nucleotide sequence ID" value="NZ_QOCR01000001.1"/>
</dbReference>
<reference evidence="3 4" key="1">
    <citation type="submission" date="2018-07" db="EMBL/GenBank/DDBJ databases">
        <title>Genome sequences of six Lactobacillus spp. isolated from bumble bee guts.</title>
        <authorList>
            <person name="Motta E.V.S."/>
            <person name="Moran N.A."/>
        </authorList>
    </citation>
    <scope>NUCLEOTIDE SEQUENCE [LARGE SCALE GENOMIC DNA]</scope>
    <source>
        <strain evidence="3 4">BI-1.1</strain>
    </source>
</reference>
<dbReference type="Pfam" id="PF00271">
    <property type="entry name" value="Helicase_C"/>
    <property type="match status" value="1"/>
</dbReference>
<dbReference type="PROSITE" id="PS51192">
    <property type="entry name" value="HELICASE_ATP_BIND_1"/>
    <property type="match status" value="1"/>
</dbReference>
<sequence>MKLRNYQQTAVTNFKNNGRVGIFNMATGTGKTYTSIAAAQDYYQEYQRQFLVIIVPFVHLVSQWESSLKAAGINVDCHIFGNSREWIHSLHDLVWFYNRNFRSRVVVIGTYQSIVSNKFENCIRNLDFQQSFLLGDECHYLGANDKQRNFLYNFPNRLGLSATPTRWWDITGTDFVRKIFGEDVYEYSLETAIKNHFLTQYEYDPIIAPFTEEEMEEFEYLTTKVKSMMHRKQKDSKIRDSLQLLLLKRARLIKQAAVKQSLLEQVLLRQKDHHYTLIYCSDKQEIHQIMQLLHRHQITCHNFDSDLSKIKRQQVLIKFSKGEIEVLVAVKCLDEGVDIPATREAFFLASTTNPREFVQRRGRILRLSPGKNKAILHDFVVFPPKDYLGKDTETLIKHELPRVFDLNEFALNKFTARKKLIPILRKLKLERYLDKSPQEIYLEAQEGMKKYGITTRY</sequence>
<dbReference type="SMART" id="SM00487">
    <property type="entry name" value="DEXDc"/>
    <property type="match status" value="1"/>
</dbReference>
<evidence type="ECO:0000313" key="3">
    <source>
        <dbReference type="EMBL" id="RHW52199.1"/>
    </source>
</evidence>
<dbReference type="Proteomes" id="UP000284109">
    <property type="component" value="Unassembled WGS sequence"/>
</dbReference>
<dbReference type="EMBL" id="QOCR01000001">
    <property type="protein sequence ID" value="RHW52199.1"/>
    <property type="molecule type" value="Genomic_DNA"/>
</dbReference>
<comment type="caution">
    <text evidence="3">The sequence shown here is derived from an EMBL/GenBank/DDBJ whole genome shotgun (WGS) entry which is preliminary data.</text>
</comment>
<dbReference type="InterPro" id="IPR027417">
    <property type="entry name" value="P-loop_NTPase"/>
</dbReference>
<proteinExistence type="predicted"/>
<dbReference type="Gene3D" id="3.40.50.300">
    <property type="entry name" value="P-loop containing nucleotide triphosphate hydrolases"/>
    <property type="match status" value="2"/>
</dbReference>
<dbReference type="CDD" id="cd17926">
    <property type="entry name" value="DEXHc_RE"/>
    <property type="match status" value="1"/>
</dbReference>
<evidence type="ECO:0000313" key="4">
    <source>
        <dbReference type="Proteomes" id="UP000284109"/>
    </source>
</evidence>
<protein>
    <recommendedName>
        <fullName evidence="5">ATP-dependent helicase</fullName>
    </recommendedName>
</protein>
<name>A0A417ZJQ9_9LACO</name>
<dbReference type="InterPro" id="IPR014001">
    <property type="entry name" value="Helicase_ATP-bd"/>
</dbReference>
<dbReference type="GO" id="GO:0016787">
    <property type="term" value="F:hydrolase activity"/>
    <property type="evidence" value="ECO:0007669"/>
    <property type="project" value="InterPro"/>
</dbReference>
<keyword evidence="4" id="KW-1185">Reference proteome</keyword>
<dbReference type="PANTHER" id="PTHR47396:SF1">
    <property type="entry name" value="ATP-DEPENDENT HELICASE IRC3-RELATED"/>
    <property type="match status" value="1"/>
</dbReference>
<gene>
    <name evidence="3" type="ORF">DS831_02410</name>
</gene>
<dbReference type="InterPro" id="IPR050742">
    <property type="entry name" value="Helicase_Restrict-Modif_Enz"/>
</dbReference>